<dbReference type="EMBL" id="VAFL01000017">
    <property type="protein sequence ID" value="TKW65033.1"/>
    <property type="molecule type" value="Genomic_DNA"/>
</dbReference>
<accession>A0A533I1V9</accession>
<dbReference type="Proteomes" id="UP000315344">
    <property type="component" value="Unassembled WGS sequence"/>
</dbReference>
<dbReference type="AlphaFoldDB" id="A0A533I1V9"/>
<gene>
    <name evidence="1" type="ORF">DI616_16820</name>
</gene>
<evidence type="ECO:0000313" key="2">
    <source>
        <dbReference type="Proteomes" id="UP000315344"/>
    </source>
</evidence>
<comment type="caution">
    <text evidence="1">The sequence shown here is derived from an EMBL/GenBank/DDBJ whole genome shotgun (WGS) entry which is preliminary data.</text>
</comment>
<reference evidence="1 2" key="1">
    <citation type="journal article" date="2017" name="Nat. Commun.">
        <title>In situ click chemistry generation of cyclooxygenase-2 inhibitors.</title>
        <authorList>
            <person name="Bhardwaj A."/>
            <person name="Kaur J."/>
            <person name="Wuest M."/>
            <person name="Wuest F."/>
        </authorList>
    </citation>
    <scope>NUCLEOTIDE SEQUENCE [LARGE SCALE GENOMIC DNA]</scope>
    <source>
        <strain evidence="1">S2_012_000_R3_94</strain>
    </source>
</reference>
<organism evidence="1 2">
    <name type="scientific">Paracoccus denitrificans</name>
    <dbReference type="NCBI Taxonomy" id="266"/>
    <lineage>
        <taxon>Bacteria</taxon>
        <taxon>Pseudomonadati</taxon>
        <taxon>Pseudomonadota</taxon>
        <taxon>Alphaproteobacteria</taxon>
        <taxon>Rhodobacterales</taxon>
        <taxon>Paracoccaceae</taxon>
        <taxon>Paracoccus</taxon>
    </lineage>
</organism>
<protein>
    <submittedName>
        <fullName evidence="1">Uncharacterized protein</fullName>
    </submittedName>
</protein>
<sequence length="114" mass="12566">MTQTLYATLRNNDEPIALPCFRIGFVFNGMLAEAANRDTAVQMLTLLQNRFANELAFMVLGGPTGKPRKLIGFCDKRSQGWLGLIQEGMPKTAVCACTGLIRIRLACRFSLLLA</sequence>
<evidence type="ECO:0000313" key="1">
    <source>
        <dbReference type="EMBL" id="TKW65033.1"/>
    </source>
</evidence>
<proteinExistence type="predicted"/>
<name>A0A533I1V9_PARDE</name>